<dbReference type="EMBL" id="AAKOBS010000028">
    <property type="protein sequence ID" value="ECT8498416.1"/>
    <property type="molecule type" value="Genomic_DNA"/>
</dbReference>
<gene>
    <name evidence="1" type="ORF">BWQ27_20075</name>
</gene>
<accession>A0A602ZA84</accession>
<evidence type="ECO:0000313" key="2">
    <source>
        <dbReference type="Proteomes" id="UP000839894"/>
    </source>
</evidence>
<keyword evidence="1" id="KW-0131">Cell cycle</keyword>
<evidence type="ECO:0000313" key="1">
    <source>
        <dbReference type="EMBL" id="ECT8498416.1"/>
    </source>
</evidence>
<proteinExistence type="predicted"/>
<reference evidence="1 2" key="1">
    <citation type="submission" date="2018-07" db="EMBL/GenBank/DDBJ databases">
        <authorList>
            <consortium name="PulseNet: The National Subtyping Network for Foodborne Disease Surveillance"/>
            <person name="Tarr C.L."/>
            <person name="Trees E."/>
            <person name="Katz L.S."/>
            <person name="Carleton-Romer H.A."/>
            <person name="Stroika S."/>
            <person name="Kucerova Z."/>
            <person name="Roache K.F."/>
            <person name="Sabol A.L."/>
            <person name="Besser J."/>
            <person name="Gerner-Smidt P."/>
        </authorList>
    </citation>
    <scope>NUCLEOTIDE SEQUENCE [LARGE SCALE GENOMIC DNA]</scope>
    <source>
        <strain evidence="1 2">PNUSAS006183</strain>
    </source>
</reference>
<sequence>MSSRHDVTKSVPRREVLPGTIVKHKGHAWRASANTNSGLYLETAVEKTRINVDYVEIYLNPFGNPLGI</sequence>
<comment type="caution">
    <text evidence="1">The sequence shown here is derived from an EMBL/GenBank/DDBJ whole genome shotgun (WGS) entry which is preliminary data.</text>
</comment>
<dbReference type="AlphaFoldDB" id="A0A602ZA84"/>
<protein>
    <submittedName>
        <fullName evidence="1">Cell division protein FtsZ</fullName>
    </submittedName>
</protein>
<name>A0A602ZA84_SALET</name>
<keyword evidence="1" id="KW-0132">Cell division</keyword>
<dbReference type="GO" id="GO:0051301">
    <property type="term" value="P:cell division"/>
    <property type="evidence" value="ECO:0007669"/>
    <property type="project" value="UniProtKB-KW"/>
</dbReference>
<organism evidence="1 2">
    <name type="scientific">Salmonella enterica subsp. enterica serovar Pensacola</name>
    <dbReference type="NCBI Taxonomy" id="34042"/>
    <lineage>
        <taxon>Bacteria</taxon>
        <taxon>Pseudomonadati</taxon>
        <taxon>Pseudomonadota</taxon>
        <taxon>Gammaproteobacteria</taxon>
        <taxon>Enterobacterales</taxon>
        <taxon>Enterobacteriaceae</taxon>
        <taxon>Salmonella</taxon>
    </lineage>
</organism>
<dbReference type="Proteomes" id="UP000839894">
    <property type="component" value="Unassembled WGS sequence"/>
</dbReference>